<organism evidence="2 3">
    <name type="scientific">Dentiscutata erythropus</name>
    <dbReference type="NCBI Taxonomy" id="1348616"/>
    <lineage>
        <taxon>Eukaryota</taxon>
        <taxon>Fungi</taxon>
        <taxon>Fungi incertae sedis</taxon>
        <taxon>Mucoromycota</taxon>
        <taxon>Glomeromycotina</taxon>
        <taxon>Glomeromycetes</taxon>
        <taxon>Diversisporales</taxon>
        <taxon>Gigasporaceae</taxon>
        <taxon>Dentiscutata</taxon>
    </lineage>
</organism>
<dbReference type="Proteomes" id="UP000789405">
    <property type="component" value="Unassembled WGS sequence"/>
</dbReference>
<dbReference type="OrthoDB" id="2420183at2759"/>
<comment type="caution">
    <text evidence="2">The sequence shown here is derived from an EMBL/GenBank/DDBJ whole genome shotgun (WGS) entry which is preliminary data.</text>
</comment>
<evidence type="ECO:0000256" key="1">
    <source>
        <dbReference type="SAM" id="Phobius"/>
    </source>
</evidence>
<reference evidence="2" key="1">
    <citation type="submission" date="2021-06" db="EMBL/GenBank/DDBJ databases">
        <authorList>
            <person name="Kallberg Y."/>
            <person name="Tangrot J."/>
            <person name="Rosling A."/>
        </authorList>
    </citation>
    <scope>NUCLEOTIDE SEQUENCE</scope>
    <source>
        <strain evidence="2">MA453B</strain>
    </source>
</reference>
<dbReference type="AlphaFoldDB" id="A0A9N9PIW1"/>
<name>A0A9N9PIW1_9GLOM</name>
<feature type="non-terminal residue" evidence="2">
    <location>
        <position position="206"/>
    </location>
</feature>
<keyword evidence="3" id="KW-1185">Reference proteome</keyword>
<gene>
    <name evidence="2" type="ORF">DERYTH_LOCUS27720</name>
</gene>
<sequence length="206" mass="22457">DNIIIDGISANCTPHNHHMEIQLKLCNGTVEWTIAPGQQVQSWNITNLSNLTCGLVGIDPVRGAQAITDMQSQGGLYGLRNRVFSLDLVDEVDIMASGFHIPGKDIPRTYVFQRIQTALNALGYAQNSWTGNDSQHIGVTGKIIKYEYSTIVYNSVNAIIAGTMTIFIFCSTILLTTQVYKITWAGTSSQTAALLLRNTGNSLYGA</sequence>
<evidence type="ECO:0000313" key="2">
    <source>
        <dbReference type="EMBL" id="CAG8824534.1"/>
    </source>
</evidence>
<keyword evidence="1" id="KW-0812">Transmembrane</keyword>
<proteinExistence type="predicted"/>
<evidence type="ECO:0000313" key="3">
    <source>
        <dbReference type="Proteomes" id="UP000789405"/>
    </source>
</evidence>
<keyword evidence="1" id="KW-1133">Transmembrane helix</keyword>
<accession>A0A9N9PIW1</accession>
<dbReference type="EMBL" id="CAJVPY010064972">
    <property type="protein sequence ID" value="CAG8824534.1"/>
    <property type="molecule type" value="Genomic_DNA"/>
</dbReference>
<keyword evidence="1" id="KW-0472">Membrane</keyword>
<feature type="transmembrane region" description="Helical" evidence="1">
    <location>
        <begin position="151"/>
        <end position="175"/>
    </location>
</feature>
<protein>
    <submittedName>
        <fullName evidence="2">14609_t:CDS:1</fullName>
    </submittedName>
</protein>
<feature type="non-terminal residue" evidence="2">
    <location>
        <position position="1"/>
    </location>
</feature>